<dbReference type="GO" id="GO:0003723">
    <property type="term" value="F:RNA binding"/>
    <property type="evidence" value="ECO:0007669"/>
    <property type="project" value="InterPro"/>
</dbReference>
<dbReference type="PANTHER" id="PTHR21568:SF0">
    <property type="entry name" value="TRNA PSEUDOURIDINE SYNTHASE PUS10"/>
    <property type="match status" value="1"/>
</dbReference>
<evidence type="ECO:0000256" key="4">
    <source>
        <dbReference type="ARBA" id="ARBA00023235"/>
    </source>
</evidence>
<dbReference type="EMBL" id="BPLF01000003">
    <property type="protein sequence ID" value="GIX64196.1"/>
    <property type="molecule type" value="Genomic_DNA"/>
</dbReference>
<keyword evidence="7" id="KW-1185">Reference proteome</keyword>
<comment type="caution">
    <text evidence="6">The sequence shown here is derived from an EMBL/GenBank/DDBJ whole genome shotgun (WGS) entry which is preliminary data.</text>
</comment>
<gene>
    <name evidence="6" type="ORF">BcabD6B2_36310</name>
</gene>
<dbReference type="Pfam" id="PF21238">
    <property type="entry name" value="Pus10_C"/>
    <property type="match status" value="2"/>
</dbReference>
<evidence type="ECO:0000256" key="1">
    <source>
        <dbReference type="ARBA" id="ARBA00009652"/>
    </source>
</evidence>
<evidence type="ECO:0000256" key="2">
    <source>
        <dbReference type="ARBA" id="ARBA00012787"/>
    </source>
</evidence>
<dbReference type="Gene3D" id="3.30.70.3190">
    <property type="match status" value="1"/>
</dbReference>
<accession>A0AAV4LYG7</accession>
<dbReference type="InterPro" id="IPR048741">
    <property type="entry name" value="Pus10-like_C"/>
</dbReference>
<dbReference type="Gene3D" id="3.30.70.2510">
    <property type="match status" value="1"/>
</dbReference>
<feature type="domain" description="Pus10-like C-terminal" evidence="5">
    <location>
        <begin position="296"/>
        <end position="372"/>
    </location>
</feature>
<proteinExistence type="inferred from homology"/>
<dbReference type="GO" id="GO:0031119">
    <property type="term" value="P:tRNA pseudouridine synthesis"/>
    <property type="evidence" value="ECO:0007669"/>
    <property type="project" value="TreeGrafter"/>
</dbReference>
<evidence type="ECO:0000313" key="7">
    <source>
        <dbReference type="Proteomes" id="UP001497744"/>
    </source>
</evidence>
<dbReference type="InterPro" id="IPR039894">
    <property type="entry name" value="Pus10-like"/>
</dbReference>
<dbReference type="Proteomes" id="UP001497744">
    <property type="component" value="Unassembled WGS sequence"/>
</dbReference>
<dbReference type="RefSeq" id="XP_067716265.1">
    <property type="nucleotide sequence ID" value="XM_067860164.1"/>
</dbReference>
<dbReference type="InterPro" id="IPR020103">
    <property type="entry name" value="PsdUridine_synth_cat_dom_sf"/>
</dbReference>
<dbReference type="SUPFAM" id="SSF55120">
    <property type="entry name" value="Pseudouridine synthase"/>
    <property type="match status" value="1"/>
</dbReference>
<name>A0AAV4LYG7_BABCB</name>
<keyword evidence="3" id="KW-0819">tRNA processing</keyword>
<dbReference type="PANTHER" id="PTHR21568">
    <property type="entry name" value="TRNA PSEUDOURIDINE SYNTHASE PUS10"/>
    <property type="match status" value="1"/>
</dbReference>
<dbReference type="AlphaFoldDB" id="A0AAV4LYG7"/>
<keyword evidence="4" id="KW-0413">Isomerase</keyword>
<protein>
    <recommendedName>
        <fullName evidence="2">tRNA pseudouridine(55) synthase</fullName>
        <ecNumber evidence="2">5.4.99.25</ecNumber>
    </recommendedName>
</protein>
<sequence length="606" mass="68420">MQLPISANTGDFNAVSDVCFDCWSVLVFDNEGSECLETLREHPQLRQCFEQLSTFDRQCGATCVFCSVSASPSGSTVKDDVLFASNETLRTASIDDWQLEDIFERLAAKGENYGTQYGILLKPNVVPRGFSLGVLAVYFSRIFERDQRYLLSFAKNCIKVSLTEKAASHFNSMWSSRIATSVESLRNAAASSDSADDLGPLMRAYFDKAQNNAARRGSLDVYKRRLKELVMGILQDEFDTFVPDYQTLIRYVGRIYDEDRLLFEQLMRMQVHVSFDVDGRLRITEFKISRDVVTFSGYYNKFARGLSQTVWTLDRNVKSDLSVEECLCVPLLELCDGSGYKFMASGREDCDVRTTGAGRKFCVEIYNSKRELFLVYQLIRELGADPGSTEDCHLNKAFPMLKCMGKVAGAKEDVSVSAEGSPRRYYFLRAETQEEAVETPGSVTIARIHRGSLSDTFEGKSENSGEVPTAVGFYGLRVVFESRTERQRVQNDAENKNKVYSCVVLADEPIELEELKTLPKGPVTITQCNPIRTSHRKSQCKRERQIYEIRADPLHPRMFLLHLKTQAGTYVKEFVNGDLGRTKPSIKSMLGGRTLYVTHLDVVDFS</sequence>
<dbReference type="GeneID" id="94195677"/>
<reference evidence="6 7" key="1">
    <citation type="submission" date="2021-06" db="EMBL/GenBank/DDBJ databases">
        <title>Genome sequence of Babesia caballi.</title>
        <authorList>
            <person name="Yamagishi J."/>
            <person name="Kidaka T."/>
            <person name="Ochi A."/>
        </authorList>
    </citation>
    <scope>NUCLEOTIDE SEQUENCE [LARGE SCALE GENOMIC DNA]</scope>
    <source>
        <strain evidence="6">USDA-D6B2</strain>
    </source>
</reference>
<organism evidence="6 7">
    <name type="scientific">Babesia caballi</name>
    <dbReference type="NCBI Taxonomy" id="5871"/>
    <lineage>
        <taxon>Eukaryota</taxon>
        <taxon>Sar</taxon>
        <taxon>Alveolata</taxon>
        <taxon>Apicomplexa</taxon>
        <taxon>Aconoidasida</taxon>
        <taxon>Piroplasmida</taxon>
        <taxon>Babesiidae</taxon>
        <taxon>Babesia</taxon>
    </lineage>
</organism>
<evidence type="ECO:0000313" key="6">
    <source>
        <dbReference type="EMBL" id="GIX64196.1"/>
    </source>
</evidence>
<comment type="similarity">
    <text evidence="1">Belongs to the pseudouridine synthase Pus10 family.</text>
</comment>
<evidence type="ECO:0000256" key="3">
    <source>
        <dbReference type="ARBA" id="ARBA00022694"/>
    </source>
</evidence>
<feature type="domain" description="Pus10-like C-terminal" evidence="5">
    <location>
        <begin position="472"/>
        <end position="604"/>
    </location>
</feature>
<dbReference type="GO" id="GO:0160148">
    <property type="term" value="F:tRNA pseudouridine(55) synthase activity"/>
    <property type="evidence" value="ECO:0007669"/>
    <property type="project" value="UniProtKB-EC"/>
</dbReference>
<evidence type="ECO:0000259" key="5">
    <source>
        <dbReference type="Pfam" id="PF21238"/>
    </source>
</evidence>
<dbReference type="EC" id="5.4.99.25" evidence="2"/>